<dbReference type="SUPFAM" id="SSF88946">
    <property type="entry name" value="Sigma2 domain of RNA polymerase sigma factors"/>
    <property type="match status" value="1"/>
</dbReference>
<dbReference type="InterPro" id="IPR007627">
    <property type="entry name" value="RNA_pol_sigma70_r2"/>
</dbReference>
<dbReference type="OrthoDB" id="9784984at2"/>
<dbReference type="AlphaFoldDB" id="A0A3A1UQL9"/>
<accession>A0A3A1UQL9</accession>
<evidence type="ECO:0000313" key="7">
    <source>
        <dbReference type="EMBL" id="RIX50086.1"/>
    </source>
</evidence>
<dbReference type="PANTHER" id="PTHR43133">
    <property type="entry name" value="RNA POLYMERASE ECF-TYPE SIGMA FACTO"/>
    <property type="match status" value="1"/>
</dbReference>
<comment type="caution">
    <text evidence="7">The sequence shown here is derived from an EMBL/GenBank/DDBJ whole genome shotgun (WGS) entry which is preliminary data.</text>
</comment>
<evidence type="ECO:0000259" key="5">
    <source>
        <dbReference type="Pfam" id="PF04542"/>
    </source>
</evidence>
<dbReference type="InterPro" id="IPR013249">
    <property type="entry name" value="RNA_pol_sigma70_r4_t2"/>
</dbReference>
<evidence type="ECO:0000256" key="2">
    <source>
        <dbReference type="ARBA" id="ARBA00023015"/>
    </source>
</evidence>
<dbReference type="InterPro" id="IPR013324">
    <property type="entry name" value="RNA_pol_sigma_r3/r4-like"/>
</dbReference>
<dbReference type="EMBL" id="QXQA01000016">
    <property type="protein sequence ID" value="RIX50086.1"/>
    <property type="molecule type" value="Genomic_DNA"/>
</dbReference>
<evidence type="ECO:0000313" key="8">
    <source>
        <dbReference type="Proteomes" id="UP000266482"/>
    </source>
</evidence>
<dbReference type="GO" id="GO:0006352">
    <property type="term" value="P:DNA-templated transcription initiation"/>
    <property type="evidence" value="ECO:0007669"/>
    <property type="project" value="InterPro"/>
</dbReference>
<keyword evidence="8" id="KW-1185">Reference proteome</keyword>
<evidence type="ECO:0000256" key="1">
    <source>
        <dbReference type="ARBA" id="ARBA00010641"/>
    </source>
</evidence>
<dbReference type="InterPro" id="IPR013325">
    <property type="entry name" value="RNA_pol_sigma_r2"/>
</dbReference>
<keyword evidence="4" id="KW-0804">Transcription</keyword>
<feature type="domain" description="RNA polymerase sigma factor 70 region 4 type 2" evidence="6">
    <location>
        <begin position="105"/>
        <end position="156"/>
    </location>
</feature>
<dbReference type="GO" id="GO:0003677">
    <property type="term" value="F:DNA binding"/>
    <property type="evidence" value="ECO:0007669"/>
    <property type="project" value="InterPro"/>
</dbReference>
<dbReference type="InterPro" id="IPR014284">
    <property type="entry name" value="RNA_pol_sigma-70_dom"/>
</dbReference>
<dbReference type="PANTHER" id="PTHR43133:SF62">
    <property type="entry name" value="RNA POLYMERASE SIGMA FACTOR SIGZ"/>
    <property type="match status" value="1"/>
</dbReference>
<dbReference type="Pfam" id="PF08281">
    <property type="entry name" value="Sigma70_r4_2"/>
    <property type="match status" value="1"/>
</dbReference>
<proteinExistence type="inferred from homology"/>
<evidence type="ECO:0000259" key="6">
    <source>
        <dbReference type="Pfam" id="PF08281"/>
    </source>
</evidence>
<sequence length="190" mass="22447">MTHNPNEQWCELYEPIRRFVASKVNCPSAVDDIVQNTFLRAYANFDQLVDKDKMMNWLYRIARNCTIDYFRQYASNIFPLAEIERHEEPNQAIDGLDDTSHEVLRCMHDAIKHLSQTYREALLLQLHGRSLPQISEQLGISLSGTKSRIQRGRERIRRKLTGCCHIETDRYGNIIDFAIKRELRERRPLR</sequence>
<dbReference type="Gene3D" id="1.10.1740.10">
    <property type="match status" value="1"/>
</dbReference>
<protein>
    <submittedName>
        <fullName evidence="7">Sigma-70 family RNA polymerase sigma factor</fullName>
    </submittedName>
</protein>
<comment type="similarity">
    <text evidence="1">Belongs to the sigma-70 factor family. ECF subfamily.</text>
</comment>
<dbReference type="GO" id="GO:0016987">
    <property type="term" value="F:sigma factor activity"/>
    <property type="evidence" value="ECO:0007669"/>
    <property type="project" value="UniProtKB-KW"/>
</dbReference>
<dbReference type="Gene3D" id="1.10.10.10">
    <property type="entry name" value="Winged helix-like DNA-binding domain superfamily/Winged helix DNA-binding domain"/>
    <property type="match status" value="1"/>
</dbReference>
<evidence type="ECO:0000256" key="4">
    <source>
        <dbReference type="ARBA" id="ARBA00023163"/>
    </source>
</evidence>
<dbReference type="RefSeq" id="WP_119602135.1">
    <property type="nucleotide sequence ID" value="NZ_QXQA01000016.1"/>
</dbReference>
<dbReference type="InterPro" id="IPR036388">
    <property type="entry name" value="WH-like_DNA-bd_sf"/>
</dbReference>
<organism evidence="7 8">
    <name type="scientific">Paenibacillus nanensis</name>
    <dbReference type="NCBI Taxonomy" id="393251"/>
    <lineage>
        <taxon>Bacteria</taxon>
        <taxon>Bacillati</taxon>
        <taxon>Bacillota</taxon>
        <taxon>Bacilli</taxon>
        <taxon>Bacillales</taxon>
        <taxon>Paenibacillaceae</taxon>
        <taxon>Paenibacillus</taxon>
    </lineage>
</organism>
<gene>
    <name evidence="7" type="ORF">D3P08_21275</name>
</gene>
<dbReference type="NCBIfam" id="TIGR02937">
    <property type="entry name" value="sigma70-ECF"/>
    <property type="match status" value="1"/>
</dbReference>
<dbReference type="CDD" id="cd06171">
    <property type="entry name" value="Sigma70_r4"/>
    <property type="match status" value="1"/>
</dbReference>
<feature type="domain" description="RNA polymerase sigma-70 region 2" evidence="5">
    <location>
        <begin position="15"/>
        <end position="73"/>
    </location>
</feature>
<dbReference type="InterPro" id="IPR039425">
    <property type="entry name" value="RNA_pol_sigma-70-like"/>
</dbReference>
<evidence type="ECO:0000256" key="3">
    <source>
        <dbReference type="ARBA" id="ARBA00023082"/>
    </source>
</evidence>
<keyword evidence="2" id="KW-0805">Transcription regulation</keyword>
<dbReference type="SUPFAM" id="SSF88659">
    <property type="entry name" value="Sigma3 and sigma4 domains of RNA polymerase sigma factors"/>
    <property type="match status" value="1"/>
</dbReference>
<keyword evidence="3" id="KW-0731">Sigma factor</keyword>
<reference evidence="7 8" key="1">
    <citation type="submission" date="2018-09" db="EMBL/GenBank/DDBJ databases">
        <title>Paenibacillus aracenensis nov. sp. isolated from a cave in southern Spain.</title>
        <authorList>
            <person name="Jurado V."/>
            <person name="Gutierrez-Patricio S."/>
            <person name="Gonzalez-Pimentel J.L."/>
            <person name="Miller A.Z."/>
            <person name="Laiz L."/>
            <person name="Saiz-Jimenez C."/>
        </authorList>
    </citation>
    <scope>NUCLEOTIDE SEQUENCE [LARGE SCALE GENOMIC DNA]</scope>
    <source>
        <strain evidence="7 8">DSM 22867</strain>
    </source>
</reference>
<dbReference type="Proteomes" id="UP000266482">
    <property type="component" value="Unassembled WGS sequence"/>
</dbReference>
<name>A0A3A1UQL9_9BACL</name>
<dbReference type="Pfam" id="PF04542">
    <property type="entry name" value="Sigma70_r2"/>
    <property type="match status" value="1"/>
</dbReference>